<feature type="non-terminal residue" evidence="1">
    <location>
        <position position="1"/>
    </location>
</feature>
<gene>
    <name evidence="1" type="ORF">L9F63_012573</name>
</gene>
<proteinExistence type="predicted"/>
<reference evidence="1" key="2">
    <citation type="submission" date="2023-05" db="EMBL/GenBank/DDBJ databases">
        <authorList>
            <person name="Fouks B."/>
        </authorList>
    </citation>
    <scope>NUCLEOTIDE SEQUENCE</scope>
    <source>
        <strain evidence="1">Stay&amp;Tobe</strain>
        <tissue evidence="1">Testes</tissue>
    </source>
</reference>
<reference evidence="1" key="1">
    <citation type="journal article" date="2023" name="IScience">
        <title>Live-bearing cockroach genome reveals convergent evolutionary mechanisms linked to viviparity in insects and beyond.</title>
        <authorList>
            <person name="Fouks B."/>
            <person name="Harrison M.C."/>
            <person name="Mikhailova A.A."/>
            <person name="Marchal E."/>
            <person name="English S."/>
            <person name="Carruthers M."/>
            <person name="Jennings E.C."/>
            <person name="Chiamaka E.L."/>
            <person name="Frigard R.A."/>
            <person name="Pippel M."/>
            <person name="Attardo G.M."/>
            <person name="Benoit J.B."/>
            <person name="Bornberg-Bauer E."/>
            <person name="Tobe S.S."/>
        </authorList>
    </citation>
    <scope>NUCLEOTIDE SEQUENCE</scope>
    <source>
        <strain evidence="1">Stay&amp;Tobe</strain>
    </source>
</reference>
<name>A0AAD8EMP4_DIPPU</name>
<feature type="non-terminal residue" evidence="1">
    <location>
        <position position="148"/>
    </location>
</feature>
<accession>A0AAD8EMP4</accession>
<dbReference type="Proteomes" id="UP001233999">
    <property type="component" value="Unassembled WGS sequence"/>
</dbReference>
<keyword evidence="2" id="KW-1185">Reference proteome</keyword>
<dbReference type="EMBL" id="JASPKZ010001990">
    <property type="protein sequence ID" value="KAJ9596410.1"/>
    <property type="molecule type" value="Genomic_DNA"/>
</dbReference>
<organism evidence="1 2">
    <name type="scientific">Diploptera punctata</name>
    <name type="common">Pacific beetle cockroach</name>
    <dbReference type="NCBI Taxonomy" id="6984"/>
    <lineage>
        <taxon>Eukaryota</taxon>
        <taxon>Metazoa</taxon>
        <taxon>Ecdysozoa</taxon>
        <taxon>Arthropoda</taxon>
        <taxon>Hexapoda</taxon>
        <taxon>Insecta</taxon>
        <taxon>Pterygota</taxon>
        <taxon>Neoptera</taxon>
        <taxon>Polyneoptera</taxon>
        <taxon>Dictyoptera</taxon>
        <taxon>Blattodea</taxon>
        <taxon>Blaberoidea</taxon>
        <taxon>Blaberidae</taxon>
        <taxon>Diplopterinae</taxon>
        <taxon>Diploptera</taxon>
    </lineage>
</organism>
<evidence type="ECO:0000313" key="1">
    <source>
        <dbReference type="EMBL" id="KAJ9596410.1"/>
    </source>
</evidence>
<protein>
    <submittedName>
        <fullName evidence="1">Uncharacterized protein</fullName>
    </submittedName>
</protein>
<comment type="caution">
    <text evidence="1">The sequence shown here is derived from an EMBL/GenBank/DDBJ whole genome shotgun (WGS) entry which is preliminary data.</text>
</comment>
<evidence type="ECO:0000313" key="2">
    <source>
        <dbReference type="Proteomes" id="UP001233999"/>
    </source>
</evidence>
<sequence length="148" mass="17031">RQTKITEVVLSLRILVIGSNLSRVMKYEIFSQTNIHTSFPVFQTLKTSCLSWATLHQLHMPSILLGPHWLILRISFKFLKLFTVVELSALGIHPHPSKSRICCNAVSATIVTIISCFHDCQFFRLPNFVIKLANVILIFLKFNMNFRM</sequence>
<dbReference type="AlphaFoldDB" id="A0AAD8EMP4"/>